<feature type="region of interest" description="Disordered" evidence="1">
    <location>
        <begin position="1"/>
        <end position="73"/>
    </location>
</feature>
<sequence>MQTWAKHRRDELPAGGAGGDHSQAAPDALPVSDECRTRREDRSRSTGTHARRDEQPPIGAHSRRDSFSGRGAEASPYRDAFSFRHGIHRGVRAALMTGGLLIAGPGMASAEIEPPVTETVSGPLECCPERPAESARSESSGFFTGFLVPSTAPSAGATAEVPGSETRSTAALPRTSGSPDLPVQQESRNTMTMPAADDAALPTYDQPRYSQHREIAEYWDVWADVNSSTRTLSAEALDRLPAGPLFHGLHRVMTGQILTEPVQSAHRVVDPTAVTAEFSLGELNGRLHQAKTDASNVGPKLAVPTSPSVLDASVTAELPRITELTKDADTAQDGEFATTAESSHTARSTDQVQVPGYTESVLPDGSMLRLASVPTEVIRASLSRGPLPSAPTAEDVDPLAVWGEFLPGAGELPRIPELTAVVRSAALSPASVLPEMGRLGGLGVAVPLPVALPAPGSESAGSDVAAGSEVESAAFQRVEGDDRPTVELPRVWAIAEDPADLPMLPAIQSKSWGLLGATDLPEIPELADAFGAVSLSDPAVVMVSLPTPTAQGAGTTAEHGVVVVSLPASTTSTDAAGADAPQADVSEAGVTEPRVLVAAEQRADDEQAEPLPQGASTAAVAGGSVARQRGLEGLGLGGGLPLDGPTGSLQFDALNDMNGLPLLGRPEVPALSTLDTAVLLRAVTSEETGDLAARN</sequence>
<proteinExistence type="predicted"/>
<dbReference type="EMBL" id="CP016076">
    <property type="protein sequence ID" value="APU18011.1"/>
    <property type="molecule type" value="Genomic_DNA"/>
</dbReference>
<feature type="compositionally biased region" description="Basic and acidic residues" evidence="1">
    <location>
        <begin position="33"/>
        <end position="55"/>
    </location>
</feature>
<name>A0AAC9LIM1_9PSEU</name>
<feature type="region of interest" description="Disordered" evidence="1">
    <location>
        <begin position="326"/>
        <end position="357"/>
    </location>
</feature>
<dbReference type="AlphaFoldDB" id="A0AAC9LIM1"/>
<evidence type="ECO:0000313" key="3">
    <source>
        <dbReference type="Proteomes" id="UP000185511"/>
    </source>
</evidence>
<feature type="region of interest" description="Disordered" evidence="1">
    <location>
        <begin position="153"/>
        <end position="185"/>
    </location>
</feature>
<protein>
    <submittedName>
        <fullName evidence="2">Uncharacterized protein</fullName>
    </submittedName>
</protein>
<accession>A0AAC9LIM1</accession>
<gene>
    <name evidence="2" type="ORF">UA74_30100</name>
</gene>
<reference evidence="3" key="1">
    <citation type="submission" date="2016-06" db="EMBL/GenBank/DDBJ databases">
        <title>Complete genome sequence of Actinoalloteichus fjordicus DSM 46855 (=ADI127-17), type strain of the new species Actinoalloteichus fjordicus.</title>
        <authorList>
            <person name="Ruckert C."/>
            <person name="Nouioui I."/>
            <person name="Willmese J."/>
            <person name="van Wezel G."/>
            <person name="Klenk H.-P."/>
            <person name="Kalinowski J."/>
            <person name="Zotchev S.B."/>
        </authorList>
    </citation>
    <scope>NUCLEOTIDE SEQUENCE [LARGE SCALE GENOMIC DNA]</scope>
    <source>
        <strain evidence="3">ADI127-7</strain>
    </source>
</reference>
<evidence type="ECO:0000256" key="1">
    <source>
        <dbReference type="SAM" id="MobiDB-lite"/>
    </source>
</evidence>
<dbReference type="Proteomes" id="UP000185511">
    <property type="component" value="Chromosome"/>
</dbReference>
<organism evidence="2 3">
    <name type="scientific">Actinoalloteichus fjordicus</name>
    <dbReference type="NCBI Taxonomy" id="1612552"/>
    <lineage>
        <taxon>Bacteria</taxon>
        <taxon>Bacillati</taxon>
        <taxon>Actinomycetota</taxon>
        <taxon>Actinomycetes</taxon>
        <taxon>Pseudonocardiales</taxon>
        <taxon>Pseudonocardiaceae</taxon>
        <taxon>Actinoalloteichus</taxon>
    </lineage>
</organism>
<keyword evidence="3" id="KW-1185">Reference proteome</keyword>
<evidence type="ECO:0000313" key="2">
    <source>
        <dbReference type="EMBL" id="APU18011.1"/>
    </source>
</evidence>
<dbReference type="KEGG" id="acad:UA74_30100"/>
<feature type="compositionally biased region" description="Polar residues" evidence="1">
    <location>
        <begin position="339"/>
        <end position="352"/>
    </location>
</feature>